<accession>G0NN00</accession>
<feature type="signal peptide" evidence="1">
    <location>
        <begin position="1"/>
        <end position="18"/>
    </location>
</feature>
<keyword evidence="3" id="KW-1185">Reference proteome</keyword>
<evidence type="ECO:0008006" key="4">
    <source>
        <dbReference type="Google" id="ProtNLM"/>
    </source>
</evidence>
<reference evidence="3" key="1">
    <citation type="submission" date="2011-07" db="EMBL/GenBank/DDBJ databases">
        <authorList>
            <consortium name="Caenorhabditis brenneri Sequencing and Analysis Consortium"/>
            <person name="Wilson R.K."/>
        </authorList>
    </citation>
    <scope>NUCLEOTIDE SEQUENCE [LARGE SCALE GENOMIC DNA]</scope>
    <source>
        <strain evidence="3">PB2801</strain>
    </source>
</reference>
<dbReference type="EMBL" id="GL379912">
    <property type="protein sequence ID" value="EGT34377.1"/>
    <property type="molecule type" value="Genomic_DNA"/>
</dbReference>
<dbReference type="InParanoid" id="G0NN00"/>
<organism evidence="3">
    <name type="scientific">Caenorhabditis brenneri</name>
    <name type="common">Nematode worm</name>
    <dbReference type="NCBI Taxonomy" id="135651"/>
    <lineage>
        <taxon>Eukaryota</taxon>
        <taxon>Metazoa</taxon>
        <taxon>Ecdysozoa</taxon>
        <taxon>Nematoda</taxon>
        <taxon>Chromadorea</taxon>
        <taxon>Rhabditida</taxon>
        <taxon>Rhabditina</taxon>
        <taxon>Rhabditomorpha</taxon>
        <taxon>Rhabditoidea</taxon>
        <taxon>Rhabditidae</taxon>
        <taxon>Peloderinae</taxon>
        <taxon>Caenorhabditis</taxon>
    </lineage>
</organism>
<evidence type="ECO:0000313" key="2">
    <source>
        <dbReference type="EMBL" id="EGT34377.1"/>
    </source>
</evidence>
<evidence type="ECO:0000256" key="1">
    <source>
        <dbReference type="SAM" id="SignalP"/>
    </source>
</evidence>
<feature type="chain" id="PRO_5003405126" description="DUF19 domain-containing protein" evidence="1">
    <location>
        <begin position="19"/>
        <end position="227"/>
    </location>
</feature>
<keyword evidence="1" id="KW-0732">Signal</keyword>
<sequence>MRLLLFLFVAISSTCVLASPCNDTCTDANIGCDYKLWSLETLLNAIRSSFFPVSQSTVEVLRQSCENTTICFKCDKWKRKYQKECDEAVLQVHEFEKNCIVPTLREIFEGGVECAKNNDFFSSDFLLKLKQSCFLKTMRNHCTGSNYSLFEKYYFNIMKVYTSVSGDKKFQELKCMAVEAGQQTKLELLNLKGTNHEELSRVLKNIHTCYKPVELSVEPSGLEDEFA</sequence>
<dbReference type="AlphaFoldDB" id="G0NN00"/>
<dbReference type="HOGENOM" id="CLU_1220624_0_0_1"/>
<evidence type="ECO:0000313" key="3">
    <source>
        <dbReference type="Proteomes" id="UP000008068"/>
    </source>
</evidence>
<proteinExistence type="predicted"/>
<dbReference type="Proteomes" id="UP000008068">
    <property type="component" value="Unassembled WGS sequence"/>
</dbReference>
<name>G0NN00_CAEBE</name>
<protein>
    <recommendedName>
        <fullName evidence="4">DUF19 domain-containing protein</fullName>
    </recommendedName>
</protein>
<gene>
    <name evidence="2" type="ORF">CAEBREN_23727</name>
</gene>